<dbReference type="GO" id="GO:0005524">
    <property type="term" value="F:ATP binding"/>
    <property type="evidence" value="ECO:0007669"/>
    <property type="project" value="UniProtKB-KW"/>
</dbReference>
<feature type="domain" description="AMP-dependent synthetase/ligase" evidence="3">
    <location>
        <begin position="94"/>
        <end position="512"/>
    </location>
</feature>
<dbReference type="InterPro" id="IPR020845">
    <property type="entry name" value="AMP-binding_CS"/>
</dbReference>
<evidence type="ECO:0000259" key="3">
    <source>
        <dbReference type="Pfam" id="PF00501"/>
    </source>
</evidence>
<dbReference type="InterPro" id="IPR042099">
    <property type="entry name" value="ANL_N_sf"/>
</dbReference>
<dbReference type="SUPFAM" id="SSF56801">
    <property type="entry name" value="Acetyl-CoA synthetase-like"/>
    <property type="match status" value="1"/>
</dbReference>
<evidence type="ECO:0000256" key="1">
    <source>
        <dbReference type="ARBA" id="ARBA00022741"/>
    </source>
</evidence>
<dbReference type="Pfam" id="PF00501">
    <property type="entry name" value="AMP-binding"/>
    <property type="match status" value="1"/>
</dbReference>
<dbReference type="AlphaFoldDB" id="A0A167Q401"/>
<dbReference type="STRING" id="1330018.A0A167Q401"/>
<dbReference type="GO" id="GO:0005783">
    <property type="term" value="C:endoplasmic reticulum"/>
    <property type="evidence" value="ECO:0007669"/>
    <property type="project" value="TreeGrafter"/>
</dbReference>
<gene>
    <name evidence="4" type="ORF">CALVIDRAFT_477211</name>
</gene>
<keyword evidence="2" id="KW-0067">ATP-binding</keyword>
<proteinExistence type="predicted"/>
<evidence type="ECO:0000256" key="2">
    <source>
        <dbReference type="ARBA" id="ARBA00022840"/>
    </source>
</evidence>
<dbReference type="PANTHER" id="PTHR43272:SF33">
    <property type="entry name" value="AMP-BINDING DOMAIN-CONTAINING PROTEIN-RELATED"/>
    <property type="match status" value="1"/>
</dbReference>
<sequence>MLLTSDAADIVFPWPKPIDFSMQSFEVPGTRRAGQTGHYRNSAHPELASLDSPLVPFKTIPGILDYALSRNPGTYRFLGHLPILKPATLSSPPVYADEYSWLTYEEGDVKRRHIGAGIEHLYEQGVVGANEEGLQTAGIWSVNRPEWQLIDYALMSYSRVSVSLYDTFGRDACAEYIINHSGLQLAFTTASHIKDLLALGGVCPSLKVVVSIDDLDPVAWGLYQAWGKEKGLRVMLLSELEKLGRESPRPYRYPQPEDVATISYTSGTTGNPKGVVLTHKNLVMAVYSHCIGNFSRKGNNEVMFSYLPLAHIYGRTHEQIAITNGLAIGYSSGDTLRLLEECRLCQPAFFIAVPRVLNRIYNAVNPLFNVGGLKGRMIQHALAVKLRNLHTTGAVTHPVWDRLVFNKVRQLLGGKIEVMASGAAPISGEVLDWFKVVFCCEMMQGYGMTENCAAASHVYSSDPLPGGTVGPPSPGNEIKLVDVPAMKYFSTDRPCPRGEICLRGDNCFKRYYKDEKNTRETVDDEAWVHTGDVGLFDEHGRLVIIDRVKNIMKLSQGEYVALEKVESAYSTIALIAQIFVYGDGTQDYVVAVVVPDPVPFAPFASRILGKEVDEKNPAALEEAARDQRVVDAVLGIMMKTAQREGLKGFEMVKRIHISMEPFTIENGLLTSTLKLKRRDGYAAYKKDIDALYALGAPVPVSSSEKARL</sequence>
<accession>A0A167Q401</accession>
<dbReference type="PANTHER" id="PTHR43272">
    <property type="entry name" value="LONG-CHAIN-FATTY-ACID--COA LIGASE"/>
    <property type="match status" value="1"/>
</dbReference>
<dbReference type="GO" id="GO:0004467">
    <property type="term" value="F:long-chain fatty acid-CoA ligase activity"/>
    <property type="evidence" value="ECO:0007669"/>
    <property type="project" value="TreeGrafter"/>
</dbReference>
<name>A0A167Q401_CALVF</name>
<dbReference type="PROSITE" id="PS00455">
    <property type="entry name" value="AMP_BINDING"/>
    <property type="match status" value="1"/>
</dbReference>
<protein>
    <submittedName>
        <fullName evidence="4">Acetyl-CoA synthetase-like protein</fullName>
    </submittedName>
</protein>
<reference evidence="4 5" key="1">
    <citation type="journal article" date="2016" name="Mol. Biol. Evol.">
        <title>Comparative Genomics of Early-Diverging Mushroom-Forming Fungi Provides Insights into the Origins of Lignocellulose Decay Capabilities.</title>
        <authorList>
            <person name="Nagy L.G."/>
            <person name="Riley R."/>
            <person name="Tritt A."/>
            <person name="Adam C."/>
            <person name="Daum C."/>
            <person name="Floudas D."/>
            <person name="Sun H."/>
            <person name="Yadav J.S."/>
            <person name="Pangilinan J."/>
            <person name="Larsson K.H."/>
            <person name="Matsuura K."/>
            <person name="Barry K."/>
            <person name="Labutti K."/>
            <person name="Kuo R."/>
            <person name="Ohm R.A."/>
            <person name="Bhattacharya S.S."/>
            <person name="Shirouzu T."/>
            <person name="Yoshinaga Y."/>
            <person name="Martin F.M."/>
            <person name="Grigoriev I.V."/>
            <person name="Hibbett D.S."/>
        </authorList>
    </citation>
    <scope>NUCLEOTIDE SEQUENCE [LARGE SCALE GENOMIC DNA]</scope>
    <source>
        <strain evidence="4 5">TUFC12733</strain>
    </source>
</reference>
<dbReference type="GO" id="GO:0016020">
    <property type="term" value="C:membrane"/>
    <property type="evidence" value="ECO:0007669"/>
    <property type="project" value="TreeGrafter"/>
</dbReference>
<evidence type="ECO:0000313" key="5">
    <source>
        <dbReference type="Proteomes" id="UP000076738"/>
    </source>
</evidence>
<keyword evidence="1" id="KW-0547">Nucleotide-binding</keyword>
<organism evidence="4 5">
    <name type="scientific">Calocera viscosa (strain TUFC12733)</name>
    <dbReference type="NCBI Taxonomy" id="1330018"/>
    <lineage>
        <taxon>Eukaryota</taxon>
        <taxon>Fungi</taxon>
        <taxon>Dikarya</taxon>
        <taxon>Basidiomycota</taxon>
        <taxon>Agaricomycotina</taxon>
        <taxon>Dacrymycetes</taxon>
        <taxon>Dacrymycetales</taxon>
        <taxon>Dacrymycetaceae</taxon>
        <taxon>Calocera</taxon>
    </lineage>
</organism>
<keyword evidence="5" id="KW-1185">Reference proteome</keyword>
<dbReference type="InterPro" id="IPR000873">
    <property type="entry name" value="AMP-dep_synth/lig_dom"/>
</dbReference>
<dbReference type="Proteomes" id="UP000076738">
    <property type="component" value="Unassembled WGS sequence"/>
</dbReference>
<dbReference type="OrthoDB" id="1700726at2759"/>
<evidence type="ECO:0000313" key="4">
    <source>
        <dbReference type="EMBL" id="KZO99390.1"/>
    </source>
</evidence>
<dbReference type="EMBL" id="KV417272">
    <property type="protein sequence ID" value="KZO99390.1"/>
    <property type="molecule type" value="Genomic_DNA"/>
</dbReference>
<dbReference type="Gene3D" id="3.40.50.12780">
    <property type="entry name" value="N-terminal domain of ligase-like"/>
    <property type="match status" value="1"/>
</dbReference>